<reference evidence="3 4" key="1">
    <citation type="submission" date="2019-08" db="EMBL/GenBank/DDBJ databases">
        <authorList>
            <person name="Chang H.C."/>
            <person name="Mun S.Y."/>
        </authorList>
    </citation>
    <scope>NUCLEOTIDE SEQUENCE [LARGE SCALE GENOMIC DNA]</scope>
    <source>
        <strain evidence="3 4">SK</strain>
    </source>
</reference>
<dbReference type="Proteomes" id="UP000516446">
    <property type="component" value="Chromosome"/>
</dbReference>
<accession>A0A7H1MKH9</accession>
<dbReference type="InterPro" id="IPR040591">
    <property type="entry name" value="RqcP2_RBD"/>
</dbReference>
<evidence type="ECO:0000259" key="2">
    <source>
        <dbReference type="SMART" id="SM00363"/>
    </source>
</evidence>
<evidence type="ECO:0000313" key="3">
    <source>
        <dbReference type="EMBL" id="QNT63965.1"/>
    </source>
</evidence>
<dbReference type="Pfam" id="PF01479">
    <property type="entry name" value="S4"/>
    <property type="match status" value="1"/>
</dbReference>
<dbReference type="InterPro" id="IPR048443">
    <property type="entry name" value="RqcP2_N"/>
</dbReference>
<dbReference type="AlphaFoldDB" id="A0A7H1MKH9"/>
<dbReference type="InterPro" id="IPR012677">
    <property type="entry name" value="Nucleotide-bd_a/b_plait_sf"/>
</dbReference>
<dbReference type="InterPro" id="IPR036986">
    <property type="entry name" value="S4_RNA-bd_sf"/>
</dbReference>
<dbReference type="Gene3D" id="3.30.1370.160">
    <property type="match status" value="1"/>
</dbReference>
<sequence>MVDKIKQHFRPYESEFIDFAEGLLRQAHDEYRPILTDFLNPRQRYILETLINGDDEIKVNFWGGYEDAESQRGLLVPSYYDWNINDFDLKVIQINYPIKFSELHHSDILGALINSGLQRNRIGDIITDEQKNWQIIVTNPIAQFVQQSPDLERIGRVKVRYLEVDIRDVLHPLQDYLLEETLAASLRLDIIVANGYNISRSKAKELIEHGSVKINWTVMDRPDEVVAINDLISVRRYGRLKITEINGQTKKDKWRISLNVIKK</sequence>
<dbReference type="InterPro" id="IPR002942">
    <property type="entry name" value="S4_RNA-bd"/>
</dbReference>
<dbReference type="Gene3D" id="3.30.70.330">
    <property type="match status" value="1"/>
</dbReference>
<proteinExistence type="predicted"/>
<dbReference type="PANTHER" id="PTHR13633:SF3">
    <property type="entry name" value="MITOCHONDRIAL TRANSCRIPTION RESCUE FACTOR 1"/>
    <property type="match status" value="1"/>
</dbReference>
<dbReference type="PANTHER" id="PTHR13633">
    <property type="entry name" value="MITOCHONDRIAL TRANSCRIPTION RESCUE FACTOR 1"/>
    <property type="match status" value="1"/>
</dbReference>
<dbReference type="EMBL" id="CP043431">
    <property type="protein sequence ID" value="QNT63965.1"/>
    <property type="molecule type" value="Genomic_DNA"/>
</dbReference>
<feature type="domain" description="RNA-binding S4" evidence="2">
    <location>
        <begin position="186"/>
        <end position="246"/>
    </location>
</feature>
<gene>
    <name evidence="3" type="ORF">FY536_01165</name>
</gene>
<dbReference type="Gene3D" id="3.10.290.10">
    <property type="entry name" value="RNA-binding S4 domain"/>
    <property type="match status" value="1"/>
</dbReference>
<dbReference type="CDD" id="cd00165">
    <property type="entry name" value="S4"/>
    <property type="match status" value="1"/>
</dbReference>
<dbReference type="Pfam" id="PF17774">
    <property type="entry name" value="YlmH_RBD"/>
    <property type="match status" value="1"/>
</dbReference>
<organism evidence="3 4">
    <name type="scientific">Weissella koreensis</name>
    <dbReference type="NCBI Taxonomy" id="165096"/>
    <lineage>
        <taxon>Bacteria</taxon>
        <taxon>Bacillati</taxon>
        <taxon>Bacillota</taxon>
        <taxon>Bacilli</taxon>
        <taxon>Lactobacillales</taxon>
        <taxon>Lactobacillaceae</taxon>
        <taxon>Weissella</taxon>
    </lineage>
</organism>
<keyword evidence="4" id="KW-1185">Reference proteome</keyword>
<dbReference type="GO" id="GO:0003723">
    <property type="term" value="F:RNA binding"/>
    <property type="evidence" value="ECO:0007669"/>
    <property type="project" value="UniProtKB-KW"/>
</dbReference>
<dbReference type="PROSITE" id="PS50889">
    <property type="entry name" value="S4"/>
    <property type="match status" value="1"/>
</dbReference>
<evidence type="ECO:0000256" key="1">
    <source>
        <dbReference type="PROSITE-ProRule" id="PRU00182"/>
    </source>
</evidence>
<name>A0A7H1MKH9_9LACO</name>
<dbReference type="RefSeq" id="WP_104914462.1">
    <property type="nucleotide sequence ID" value="NZ_CP026847.1"/>
</dbReference>
<dbReference type="SUPFAM" id="SSF55174">
    <property type="entry name" value="Alpha-L RNA-binding motif"/>
    <property type="match status" value="1"/>
</dbReference>
<evidence type="ECO:0000313" key="4">
    <source>
        <dbReference type="Proteomes" id="UP000516446"/>
    </source>
</evidence>
<dbReference type="Pfam" id="PF21278">
    <property type="entry name" value="YlmH_1st"/>
    <property type="match status" value="1"/>
</dbReference>
<dbReference type="SMART" id="SM00363">
    <property type="entry name" value="S4"/>
    <property type="match status" value="1"/>
</dbReference>
<protein>
    <submittedName>
        <fullName evidence="3">RNA-binding protein</fullName>
    </submittedName>
</protein>
<keyword evidence="1" id="KW-0694">RNA-binding</keyword>